<feature type="domain" description="Cytochrome b561" evidence="13">
    <location>
        <begin position="15"/>
        <end position="209"/>
    </location>
</feature>
<dbReference type="InterPro" id="IPR045150">
    <property type="entry name" value="CYB561D1/2"/>
</dbReference>
<feature type="transmembrane region" description="Helical" evidence="12">
    <location>
        <begin position="188"/>
        <end position="205"/>
    </location>
</feature>
<dbReference type="SMART" id="SM00665">
    <property type="entry name" value="B561"/>
    <property type="match status" value="1"/>
</dbReference>
<dbReference type="GO" id="GO:0046872">
    <property type="term" value="F:metal ion binding"/>
    <property type="evidence" value="ECO:0007669"/>
    <property type="project" value="UniProtKB-KW"/>
</dbReference>
<protein>
    <recommendedName>
        <fullName evidence="11">ascorbate ferrireductase (transmembrane)</fullName>
        <ecNumber evidence="11">7.2.1.3</ecNumber>
    </recommendedName>
</protein>
<reference evidence="14" key="1">
    <citation type="journal article" date="2023" name="G3 (Bethesda)">
        <title>Whole genome assemblies of Zophobas morio and Tenebrio molitor.</title>
        <authorList>
            <person name="Kaur S."/>
            <person name="Stinson S.A."/>
            <person name="diCenzo G.C."/>
        </authorList>
    </citation>
    <scope>NUCLEOTIDE SEQUENCE</scope>
    <source>
        <strain evidence="14">QUZm001</strain>
    </source>
</reference>
<evidence type="ECO:0000256" key="12">
    <source>
        <dbReference type="SAM" id="Phobius"/>
    </source>
</evidence>
<evidence type="ECO:0000256" key="8">
    <source>
        <dbReference type="ARBA" id="ARBA00022989"/>
    </source>
</evidence>
<dbReference type="AlphaFoldDB" id="A0AA38IK30"/>
<evidence type="ECO:0000256" key="7">
    <source>
        <dbReference type="ARBA" id="ARBA00022982"/>
    </source>
</evidence>
<gene>
    <name evidence="14" type="ORF">Zmor_014481</name>
</gene>
<name>A0AA38IK30_9CUCU</name>
<dbReference type="EMBL" id="JALNTZ010000004">
    <property type="protein sequence ID" value="KAJ3655347.1"/>
    <property type="molecule type" value="Genomic_DNA"/>
</dbReference>
<dbReference type="GO" id="GO:0140571">
    <property type="term" value="F:transmembrane ascorbate ferrireductase activity"/>
    <property type="evidence" value="ECO:0007669"/>
    <property type="project" value="UniProtKB-EC"/>
</dbReference>
<dbReference type="Proteomes" id="UP001168821">
    <property type="component" value="Unassembled WGS sequence"/>
</dbReference>
<evidence type="ECO:0000256" key="9">
    <source>
        <dbReference type="ARBA" id="ARBA00023004"/>
    </source>
</evidence>
<evidence type="ECO:0000256" key="2">
    <source>
        <dbReference type="ARBA" id="ARBA00004141"/>
    </source>
</evidence>
<keyword evidence="10 12" id="KW-0472">Membrane</keyword>
<evidence type="ECO:0000256" key="4">
    <source>
        <dbReference type="ARBA" id="ARBA00022617"/>
    </source>
</evidence>
<dbReference type="PROSITE" id="PS50939">
    <property type="entry name" value="CYTOCHROME_B561"/>
    <property type="match status" value="1"/>
</dbReference>
<organism evidence="14 15">
    <name type="scientific">Zophobas morio</name>
    <dbReference type="NCBI Taxonomy" id="2755281"/>
    <lineage>
        <taxon>Eukaryota</taxon>
        <taxon>Metazoa</taxon>
        <taxon>Ecdysozoa</taxon>
        <taxon>Arthropoda</taxon>
        <taxon>Hexapoda</taxon>
        <taxon>Insecta</taxon>
        <taxon>Pterygota</taxon>
        <taxon>Neoptera</taxon>
        <taxon>Endopterygota</taxon>
        <taxon>Coleoptera</taxon>
        <taxon>Polyphaga</taxon>
        <taxon>Cucujiformia</taxon>
        <taxon>Tenebrionidae</taxon>
        <taxon>Zophobas</taxon>
    </lineage>
</organism>
<keyword evidence="3" id="KW-0813">Transport</keyword>
<sequence length="432" mass="48443">MTADGISITQRLSWTLNIIFHQAVAVITVYILTTVFASSEVNSLGTWHMVLTPLGIMLLMMESLILFTKDNIYTLHMPRTKKHYIHSSLQILSTILITTGIAFRIKSKSGHHFTTTHGILGLSAWVLIWCSVFLGIATSQSQVLKRFVKPVWIKLCHTLMGVSGFTLGVVTLGYGLKEYFGRISHEKVIIAAIVTMAILYAWALLDTVKSIYNQIRNILATKVKPVSSGGLLISCNDAVGGNKFKEIAFVNLSETYNIKEVNPLHPKIRIVGFSSDVSENLLWSYMKKQNPDLIQQSSFCKLIRLWPTRYNTNVFQADAEVDVVTYNLLLKSGHVLIGLNPCSVYDTISIPRCYNCNGFCHSSNQCKKELSCSLCAGKHKGKDCNLPQNKSEGVDKKRCIDCQSMRNHSEHININHAAWEYNLCEAYKMALQ</sequence>
<feature type="transmembrane region" description="Helical" evidence="12">
    <location>
        <begin position="117"/>
        <end position="139"/>
    </location>
</feature>
<feature type="transmembrane region" description="Helical" evidence="12">
    <location>
        <begin position="45"/>
        <end position="67"/>
    </location>
</feature>
<comment type="subcellular location">
    <subcellularLocation>
        <location evidence="2">Membrane</location>
        <topology evidence="2">Multi-pass membrane protein</topology>
    </subcellularLocation>
</comment>
<dbReference type="PANTHER" id="PTHR15422:SF43">
    <property type="entry name" value="ASCORBATE FERRIREDUCTASE (TRANSMEMBRANE)"/>
    <property type="match status" value="1"/>
</dbReference>
<dbReference type="GO" id="GO:0140575">
    <property type="term" value="F:transmembrane monodehydroascorbate reductase activity"/>
    <property type="evidence" value="ECO:0007669"/>
    <property type="project" value="InterPro"/>
</dbReference>
<keyword evidence="9" id="KW-0408">Iron</keyword>
<feature type="transmembrane region" description="Helical" evidence="12">
    <location>
        <begin position="151"/>
        <end position="176"/>
    </location>
</feature>
<evidence type="ECO:0000256" key="6">
    <source>
        <dbReference type="ARBA" id="ARBA00022723"/>
    </source>
</evidence>
<accession>A0AA38IK30</accession>
<dbReference type="Pfam" id="PF03188">
    <property type="entry name" value="Cytochrom_B561"/>
    <property type="match status" value="1"/>
</dbReference>
<evidence type="ECO:0000313" key="15">
    <source>
        <dbReference type="Proteomes" id="UP001168821"/>
    </source>
</evidence>
<evidence type="ECO:0000256" key="3">
    <source>
        <dbReference type="ARBA" id="ARBA00022448"/>
    </source>
</evidence>
<evidence type="ECO:0000313" key="14">
    <source>
        <dbReference type="EMBL" id="KAJ3655347.1"/>
    </source>
</evidence>
<keyword evidence="8 12" id="KW-1133">Transmembrane helix</keyword>
<keyword evidence="4" id="KW-0349">Heme</keyword>
<dbReference type="InterPro" id="IPR006593">
    <property type="entry name" value="Cyt_b561/ferric_Rdtase_TM"/>
</dbReference>
<dbReference type="EC" id="7.2.1.3" evidence="11"/>
<keyword evidence="7" id="KW-0249">Electron transport</keyword>
<comment type="caution">
    <text evidence="14">The sequence shown here is derived from an EMBL/GenBank/DDBJ whole genome shotgun (WGS) entry which is preliminary data.</text>
</comment>
<dbReference type="Gene3D" id="1.20.120.1770">
    <property type="match status" value="1"/>
</dbReference>
<feature type="transmembrane region" description="Helical" evidence="12">
    <location>
        <begin position="88"/>
        <end position="105"/>
    </location>
</feature>
<evidence type="ECO:0000259" key="13">
    <source>
        <dbReference type="PROSITE" id="PS50939"/>
    </source>
</evidence>
<keyword evidence="6" id="KW-0479">Metal-binding</keyword>
<dbReference type="GO" id="GO:0016020">
    <property type="term" value="C:membrane"/>
    <property type="evidence" value="ECO:0007669"/>
    <property type="project" value="UniProtKB-SubCell"/>
</dbReference>
<proteinExistence type="predicted"/>
<feature type="transmembrane region" description="Helical" evidence="12">
    <location>
        <begin position="12"/>
        <end position="33"/>
    </location>
</feature>
<keyword evidence="5 12" id="KW-0812">Transmembrane</keyword>
<keyword evidence="15" id="KW-1185">Reference proteome</keyword>
<comment type="cofactor">
    <cofactor evidence="1">
        <name>heme b</name>
        <dbReference type="ChEBI" id="CHEBI:60344"/>
    </cofactor>
</comment>
<evidence type="ECO:0000256" key="11">
    <source>
        <dbReference type="ARBA" id="ARBA00024225"/>
    </source>
</evidence>
<evidence type="ECO:0000256" key="5">
    <source>
        <dbReference type="ARBA" id="ARBA00022692"/>
    </source>
</evidence>
<dbReference type="PANTHER" id="PTHR15422">
    <property type="entry name" value="OS05G0565100 PROTEIN"/>
    <property type="match status" value="1"/>
</dbReference>
<evidence type="ECO:0000256" key="1">
    <source>
        <dbReference type="ARBA" id="ARBA00001970"/>
    </source>
</evidence>
<evidence type="ECO:0000256" key="10">
    <source>
        <dbReference type="ARBA" id="ARBA00023136"/>
    </source>
</evidence>